<dbReference type="AlphaFoldDB" id="A0A9D3X4C9"/>
<gene>
    <name evidence="2" type="ORF">KIL84_016342</name>
</gene>
<dbReference type="EMBL" id="JAHDVG010000482">
    <property type="protein sequence ID" value="KAH1172503.1"/>
    <property type="molecule type" value="Genomic_DNA"/>
</dbReference>
<proteinExistence type="predicted"/>
<organism evidence="2 3">
    <name type="scientific">Mauremys mutica</name>
    <name type="common">yellowpond turtle</name>
    <dbReference type="NCBI Taxonomy" id="74926"/>
    <lineage>
        <taxon>Eukaryota</taxon>
        <taxon>Metazoa</taxon>
        <taxon>Chordata</taxon>
        <taxon>Craniata</taxon>
        <taxon>Vertebrata</taxon>
        <taxon>Euteleostomi</taxon>
        <taxon>Archelosauria</taxon>
        <taxon>Testudinata</taxon>
        <taxon>Testudines</taxon>
        <taxon>Cryptodira</taxon>
        <taxon>Durocryptodira</taxon>
        <taxon>Testudinoidea</taxon>
        <taxon>Geoemydidae</taxon>
        <taxon>Geoemydinae</taxon>
        <taxon>Mauremys</taxon>
    </lineage>
</organism>
<accession>A0A9D3X4C9</accession>
<keyword evidence="3" id="KW-1185">Reference proteome</keyword>
<evidence type="ECO:0000313" key="3">
    <source>
        <dbReference type="Proteomes" id="UP000827986"/>
    </source>
</evidence>
<feature type="compositionally biased region" description="Acidic residues" evidence="1">
    <location>
        <begin position="26"/>
        <end position="36"/>
    </location>
</feature>
<protein>
    <submittedName>
        <fullName evidence="2">Uncharacterized protein</fullName>
    </submittedName>
</protein>
<comment type="caution">
    <text evidence="2">The sequence shown here is derived from an EMBL/GenBank/DDBJ whole genome shotgun (WGS) entry which is preliminary data.</text>
</comment>
<dbReference type="Proteomes" id="UP000827986">
    <property type="component" value="Unassembled WGS sequence"/>
</dbReference>
<evidence type="ECO:0000256" key="1">
    <source>
        <dbReference type="SAM" id="MobiDB-lite"/>
    </source>
</evidence>
<name>A0A9D3X4C9_9SAUR</name>
<reference evidence="2" key="1">
    <citation type="submission" date="2021-09" db="EMBL/GenBank/DDBJ databases">
        <title>The genome of Mauremys mutica provides insights into the evolution of semi-aquatic lifestyle.</title>
        <authorList>
            <person name="Gong S."/>
            <person name="Gao Y."/>
        </authorList>
    </citation>
    <scope>NUCLEOTIDE SEQUENCE</scope>
    <source>
        <strain evidence="2">MM-2020</strain>
        <tissue evidence="2">Muscle</tissue>
    </source>
</reference>
<feature type="region of interest" description="Disordered" evidence="1">
    <location>
        <begin position="1"/>
        <end position="82"/>
    </location>
</feature>
<evidence type="ECO:0000313" key="2">
    <source>
        <dbReference type="EMBL" id="KAH1172503.1"/>
    </source>
</evidence>
<sequence>MQTHEFKLPGVAAESKSEGKIGTEIADGDTEPETPTEELRKVDGTGSHDSTVENTEVTAMEEEESRGQDVSYNDTSDADDRFDDMLTEEMEDNQWLQKGYWFQHLSYTD</sequence>